<evidence type="ECO:0000313" key="3">
    <source>
        <dbReference type="Proteomes" id="UP000627166"/>
    </source>
</evidence>
<evidence type="ECO:0000259" key="1">
    <source>
        <dbReference type="SMART" id="SM00974"/>
    </source>
</evidence>
<keyword evidence="3" id="KW-1185">Reference proteome</keyword>
<organism evidence="2 3">
    <name type="scientific">Clostridium faecium</name>
    <dbReference type="NCBI Taxonomy" id="2762223"/>
    <lineage>
        <taxon>Bacteria</taxon>
        <taxon>Bacillati</taxon>
        <taxon>Bacillota</taxon>
        <taxon>Clostridia</taxon>
        <taxon>Eubacteriales</taxon>
        <taxon>Clostridiaceae</taxon>
        <taxon>Clostridium</taxon>
    </lineage>
</organism>
<feature type="domain" description="Bacteriophage T5 Orf172 DNA-binding" evidence="1">
    <location>
        <begin position="151"/>
        <end position="234"/>
    </location>
</feature>
<dbReference type="RefSeq" id="WP_191740762.1">
    <property type="nucleotide sequence ID" value="NZ_JACSQB010000097.1"/>
</dbReference>
<dbReference type="SMART" id="SM00974">
    <property type="entry name" value="T5orf172"/>
    <property type="match status" value="1"/>
</dbReference>
<sequence length="240" mass="27974">MVENNSYVMKDNQYRYQGVKLTPSIFTAILIQLYDGRRFERQDAINKVVHFHTDNGGNVKDTNPVSVFKKSSANLKKKGYLTNVSYGVWELKYRKQKVENKDNNNDESDQTALKQNNDIKNIRPQKVIGRGKERVYVYYYSTYRKLAEKKQLKKWPCKIGKTNTTAVERVLSQSGTAYPEYPTLSLVIKCDNSSTLENAIHAVLQYRKRQIKDSPGTEWYFTNDDEVESIYSFLNIDDDY</sequence>
<proteinExistence type="predicted"/>
<name>A0ABR8YUI6_9CLOT</name>
<accession>A0ABR8YUI6</accession>
<gene>
    <name evidence="2" type="ORF">H9637_12235</name>
</gene>
<dbReference type="EMBL" id="JACSQB010000097">
    <property type="protein sequence ID" value="MBD8047802.1"/>
    <property type="molecule type" value="Genomic_DNA"/>
</dbReference>
<evidence type="ECO:0000313" key="2">
    <source>
        <dbReference type="EMBL" id="MBD8047802.1"/>
    </source>
</evidence>
<dbReference type="InterPro" id="IPR018306">
    <property type="entry name" value="Phage_T5_Orf172_DNA-bd"/>
</dbReference>
<dbReference type="Proteomes" id="UP000627166">
    <property type="component" value="Unassembled WGS sequence"/>
</dbReference>
<comment type="caution">
    <text evidence="2">The sequence shown here is derived from an EMBL/GenBank/DDBJ whole genome shotgun (WGS) entry which is preliminary data.</text>
</comment>
<dbReference type="Pfam" id="PF10544">
    <property type="entry name" value="T5orf172"/>
    <property type="match status" value="1"/>
</dbReference>
<reference evidence="2 3" key="1">
    <citation type="submission" date="2020-08" db="EMBL/GenBank/DDBJ databases">
        <title>A Genomic Blueprint of the Chicken Gut Microbiome.</title>
        <authorList>
            <person name="Gilroy R."/>
            <person name="Ravi A."/>
            <person name="Getino M."/>
            <person name="Pursley I."/>
            <person name="Horton D.L."/>
            <person name="Alikhan N.-F."/>
            <person name="Baker D."/>
            <person name="Gharbi K."/>
            <person name="Hall N."/>
            <person name="Watson M."/>
            <person name="Adriaenssens E.M."/>
            <person name="Foster-Nyarko E."/>
            <person name="Jarju S."/>
            <person name="Secka A."/>
            <person name="Antonio M."/>
            <person name="Oren A."/>
            <person name="Chaudhuri R."/>
            <person name="La Ragione R.M."/>
            <person name="Hildebrand F."/>
            <person name="Pallen M.J."/>
        </authorList>
    </citation>
    <scope>NUCLEOTIDE SEQUENCE [LARGE SCALE GENOMIC DNA]</scope>
    <source>
        <strain evidence="2 3">N37</strain>
    </source>
</reference>
<protein>
    <submittedName>
        <fullName evidence="2">GIY-YIG nuclease family protein</fullName>
    </submittedName>
</protein>